<dbReference type="KEGG" id="cmr:Cycma_3689"/>
<name>G0J1K7_CYCMS</name>
<dbReference type="Proteomes" id="UP000001635">
    <property type="component" value="Chromosome"/>
</dbReference>
<dbReference type="STRING" id="880070.Cycma_3689"/>
<protein>
    <submittedName>
        <fullName evidence="2">Uncharacterized protein</fullName>
    </submittedName>
</protein>
<organism evidence="2 3">
    <name type="scientific">Cyclobacterium marinum (strain ATCC 25205 / DSM 745 / LMG 13164 / NCIMB 1802)</name>
    <name type="common">Flectobacillus marinus</name>
    <dbReference type="NCBI Taxonomy" id="880070"/>
    <lineage>
        <taxon>Bacteria</taxon>
        <taxon>Pseudomonadati</taxon>
        <taxon>Bacteroidota</taxon>
        <taxon>Cytophagia</taxon>
        <taxon>Cytophagales</taxon>
        <taxon>Cyclobacteriaceae</taxon>
        <taxon>Cyclobacterium</taxon>
    </lineage>
</organism>
<dbReference type="AlphaFoldDB" id="G0J1K7"/>
<dbReference type="EMBL" id="CP002955">
    <property type="protein sequence ID" value="AEL27402.1"/>
    <property type="molecule type" value="Genomic_DNA"/>
</dbReference>
<keyword evidence="1" id="KW-0812">Transmembrane</keyword>
<dbReference type="HOGENOM" id="CLU_3342811_0_0_10"/>
<sequence>MPEIIHAISIYLIGMIANVFLKEKNLTAKRTDFFILA</sequence>
<evidence type="ECO:0000313" key="3">
    <source>
        <dbReference type="Proteomes" id="UP000001635"/>
    </source>
</evidence>
<evidence type="ECO:0000256" key="1">
    <source>
        <dbReference type="SAM" id="Phobius"/>
    </source>
</evidence>
<reference evidence="3" key="1">
    <citation type="submission" date="2011-07" db="EMBL/GenBank/DDBJ databases">
        <title>The complete genome of Cyclobacterium marinum DSM 745.</title>
        <authorList>
            <person name="Lucas S."/>
            <person name="Han J."/>
            <person name="Lapidus A."/>
            <person name="Bruce D."/>
            <person name="Goodwin L."/>
            <person name="Pitluck S."/>
            <person name="Peters L."/>
            <person name="Kyrpides N."/>
            <person name="Mavromatis K."/>
            <person name="Ivanova N."/>
            <person name="Ovchinnikova G."/>
            <person name="Chertkov O."/>
            <person name="Detter J.C."/>
            <person name="Tapia R."/>
            <person name="Han C."/>
            <person name="Land M."/>
            <person name="Hauser L."/>
            <person name="Markowitz V."/>
            <person name="Cheng J.-F."/>
            <person name="Hugenholtz P."/>
            <person name="Woyke T."/>
            <person name="Wu D."/>
            <person name="Tindall B."/>
            <person name="Schuetze A."/>
            <person name="Brambilla E."/>
            <person name="Klenk H.-P."/>
            <person name="Eisen J.A."/>
        </authorList>
    </citation>
    <scope>NUCLEOTIDE SEQUENCE [LARGE SCALE GENOMIC DNA]</scope>
    <source>
        <strain evidence="3">ATCC 25205 / DSM 745 / LMG 13164 / NCIMB 1802</strain>
    </source>
</reference>
<keyword evidence="1" id="KW-0472">Membrane</keyword>
<evidence type="ECO:0000313" key="2">
    <source>
        <dbReference type="EMBL" id="AEL27402.1"/>
    </source>
</evidence>
<gene>
    <name evidence="2" type="ordered locus">Cycma_3689</name>
</gene>
<keyword evidence="3" id="KW-1185">Reference proteome</keyword>
<feature type="transmembrane region" description="Helical" evidence="1">
    <location>
        <begin position="6"/>
        <end position="21"/>
    </location>
</feature>
<keyword evidence="1" id="KW-1133">Transmembrane helix</keyword>
<accession>G0J1K7</accession>
<proteinExistence type="predicted"/>